<dbReference type="SMART" id="SM00382">
    <property type="entry name" value="AAA"/>
    <property type="match status" value="1"/>
</dbReference>
<dbReference type="PANTHER" id="PTHR43790">
    <property type="entry name" value="CARBOHYDRATE TRANSPORT ATP-BINDING PROTEIN MG119-RELATED"/>
    <property type="match status" value="1"/>
</dbReference>
<dbReference type="SUPFAM" id="SSF52540">
    <property type="entry name" value="P-loop containing nucleoside triphosphate hydrolases"/>
    <property type="match status" value="1"/>
</dbReference>
<sequence length="287" mass="29890">MTSTPREPTVLSATTVADAIDAPEAASPGAPWTPVPLLRASGLVKRFGAVEALAGATIEVHTHEVVAIVGDNAAGKSTFAKIVAGVLQPDGGLLELAGEPVSIPSPSAARDLGIATVFQDLAVAGNLDVTANLFLGREQRIAGTPLLHEGEMELAARKLLHQLGARIPSVRTRVADLSKGQQQSVAIARTLLGQPRLVVLDEPTASLSVAATAEVLTHIERLRDLGLGVVLISHNLNDVRAIADWIVVLRHGRNNGTFRGSSATNEELIAAITGATRADGHLEAYRG</sequence>
<keyword evidence="1" id="KW-0547">Nucleotide-binding</keyword>
<gene>
    <name evidence="4" type="ORF">EDD28_2048</name>
</gene>
<comment type="caution">
    <text evidence="4">The sequence shown here is derived from an EMBL/GenBank/DDBJ whole genome shotgun (WGS) entry which is preliminary data.</text>
</comment>
<accession>A0A3N2DCC3</accession>
<keyword evidence="5" id="KW-1185">Reference proteome</keyword>
<dbReference type="CDD" id="cd03216">
    <property type="entry name" value="ABC_Carb_Monos_I"/>
    <property type="match status" value="1"/>
</dbReference>
<dbReference type="InterPro" id="IPR027417">
    <property type="entry name" value="P-loop_NTPase"/>
</dbReference>
<organism evidence="4 5">
    <name type="scientific">Salana multivorans</name>
    <dbReference type="NCBI Taxonomy" id="120377"/>
    <lineage>
        <taxon>Bacteria</taxon>
        <taxon>Bacillati</taxon>
        <taxon>Actinomycetota</taxon>
        <taxon>Actinomycetes</taxon>
        <taxon>Micrococcales</taxon>
        <taxon>Beutenbergiaceae</taxon>
        <taxon>Salana</taxon>
    </lineage>
</organism>
<evidence type="ECO:0000313" key="4">
    <source>
        <dbReference type="EMBL" id="ROR97449.1"/>
    </source>
</evidence>
<protein>
    <submittedName>
        <fullName evidence="4">Monosaccharide ABC transporter ATP-binding protein (CUT2 family)</fullName>
    </submittedName>
</protein>
<dbReference type="OrthoDB" id="7875923at2"/>
<dbReference type="GO" id="GO:0016887">
    <property type="term" value="F:ATP hydrolysis activity"/>
    <property type="evidence" value="ECO:0007669"/>
    <property type="project" value="InterPro"/>
</dbReference>
<evidence type="ECO:0000259" key="3">
    <source>
        <dbReference type="PROSITE" id="PS50893"/>
    </source>
</evidence>
<evidence type="ECO:0000256" key="2">
    <source>
        <dbReference type="ARBA" id="ARBA00022840"/>
    </source>
</evidence>
<dbReference type="PROSITE" id="PS50893">
    <property type="entry name" value="ABC_TRANSPORTER_2"/>
    <property type="match status" value="1"/>
</dbReference>
<evidence type="ECO:0000313" key="5">
    <source>
        <dbReference type="Proteomes" id="UP000275356"/>
    </source>
</evidence>
<dbReference type="AlphaFoldDB" id="A0A3N2DCC3"/>
<proteinExistence type="predicted"/>
<dbReference type="EMBL" id="RKHQ01000001">
    <property type="protein sequence ID" value="ROR97449.1"/>
    <property type="molecule type" value="Genomic_DNA"/>
</dbReference>
<dbReference type="PANTHER" id="PTHR43790:SF8">
    <property type="entry name" value="SUGAR ABC TRANSPORTER ATP-BINDING PROTEIN"/>
    <property type="match status" value="1"/>
</dbReference>
<name>A0A3N2DCC3_9MICO</name>
<dbReference type="InterPro" id="IPR003593">
    <property type="entry name" value="AAA+_ATPase"/>
</dbReference>
<keyword evidence="2 4" id="KW-0067">ATP-binding</keyword>
<dbReference type="Gene3D" id="3.40.50.300">
    <property type="entry name" value="P-loop containing nucleotide triphosphate hydrolases"/>
    <property type="match status" value="1"/>
</dbReference>
<feature type="domain" description="ABC transporter" evidence="3">
    <location>
        <begin position="38"/>
        <end position="276"/>
    </location>
</feature>
<dbReference type="InterPro" id="IPR050107">
    <property type="entry name" value="ABC_carbohydrate_import_ATPase"/>
</dbReference>
<dbReference type="InterPro" id="IPR003439">
    <property type="entry name" value="ABC_transporter-like_ATP-bd"/>
</dbReference>
<dbReference type="Pfam" id="PF00005">
    <property type="entry name" value="ABC_tran"/>
    <property type="match status" value="1"/>
</dbReference>
<dbReference type="Proteomes" id="UP000275356">
    <property type="component" value="Unassembled WGS sequence"/>
</dbReference>
<dbReference type="RefSeq" id="WP_123739501.1">
    <property type="nucleotide sequence ID" value="NZ_CALFQU010000032.1"/>
</dbReference>
<reference evidence="4 5" key="1">
    <citation type="submission" date="2018-11" db="EMBL/GenBank/DDBJ databases">
        <title>Sequencing the genomes of 1000 actinobacteria strains.</title>
        <authorList>
            <person name="Klenk H.-P."/>
        </authorList>
    </citation>
    <scope>NUCLEOTIDE SEQUENCE [LARGE SCALE GENOMIC DNA]</scope>
    <source>
        <strain evidence="4 5">DSM 13521</strain>
    </source>
</reference>
<evidence type="ECO:0000256" key="1">
    <source>
        <dbReference type="ARBA" id="ARBA00022741"/>
    </source>
</evidence>
<dbReference type="GO" id="GO:0005524">
    <property type="term" value="F:ATP binding"/>
    <property type="evidence" value="ECO:0007669"/>
    <property type="project" value="UniProtKB-KW"/>
</dbReference>